<name>A0ABP2I0C6_9FIRM</name>
<dbReference type="InterPro" id="IPR051309">
    <property type="entry name" value="ABCF_ATPase"/>
</dbReference>
<evidence type="ECO:0000313" key="1">
    <source>
        <dbReference type="EMBL" id="EFF62791.1"/>
    </source>
</evidence>
<reference evidence="1 2" key="1">
    <citation type="journal article" date="2011" name="J. Bacteriol.">
        <title>Draft Genome Sequence of Turicibacter sanguinis PC909, Isolated from Human Feces.</title>
        <authorList>
            <person name="Cuiv P.O."/>
            <person name="Klaassens E.S."/>
            <person name="Durkin A.S."/>
            <person name="Harkins D.M."/>
            <person name="Foster L."/>
            <person name="McCorrison J."/>
            <person name="Torralba M."/>
            <person name="Nelson K.E."/>
            <person name="Morrison M."/>
        </authorList>
    </citation>
    <scope>NUCLEOTIDE SEQUENCE [LARGE SCALE GENOMIC DNA]</scope>
    <source>
        <strain evidence="1 2">PC909</strain>
    </source>
</reference>
<protein>
    <submittedName>
        <fullName evidence="1">Conserved domain protein</fullName>
    </submittedName>
</protein>
<dbReference type="PANTHER" id="PTHR42855:SF2">
    <property type="entry name" value="DRUG RESISTANCE ABC TRANSPORTER,ATP-BINDING PROTEIN"/>
    <property type="match status" value="1"/>
</dbReference>
<organism evidence="1 2">
    <name type="scientific">Turicibacter sanguinis PC909</name>
    <dbReference type="NCBI Taxonomy" id="702450"/>
    <lineage>
        <taxon>Bacteria</taxon>
        <taxon>Bacillati</taxon>
        <taxon>Bacillota</taxon>
        <taxon>Erysipelotrichia</taxon>
        <taxon>Erysipelotrichales</taxon>
        <taxon>Turicibacteraceae</taxon>
        <taxon>Turicibacter</taxon>
    </lineage>
</organism>
<dbReference type="EMBL" id="ADMN01000111">
    <property type="protein sequence ID" value="EFF62791.1"/>
    <property type="molecule type" value="Genomic_DNA"/>
</dbReference>
<dbReference type="InterPro" id="IPR027417">
    <property type="entry name" value="P-loop_NTPase"/>
</dbReference>
<sequence length="61" mass="7028">MARSLYNPSQVLIWDEPLNGLDILSRKAIEEAILQSEPTMIFIEHDETFIEKIATKRLVLS</sequence>
<dbReference type="RefSeq" id="WP_006785637.1">
    <property type="nucleotide sequence ID" value="NZ_ADMN01000111.1"/>
</dbReference>
<dbReference type="Proteomes" id="UP000002938">
    <property type="component" value="Unassembled WGS sequence"/>
</dbReference>
<dbReference type="SUPFAM" id="SSF52540">
    <property type="entry name" value="P-loop containing nucleoside triphosphate hydrolases"/>
    <property type="match status" value="1"/>
</dbReference>
<gene>
    <name evidence="1" type="ORF">CUW_2304</name>
</gene>
<accession>A0ABP2I0C6</accession>
<dbReference type="PANTHER" id="PTHR42855">
    <property type="entry name" value="ABC TRANSPORTER ATP-BINDING SUBUNIT"/>
    <property type="match status" value="1"/>
</dbReference>
<evidence type="ECO:0000313" key="2">
    <source>
        <dbReference type="Proteomes" id="UP000002938"/>
    </source>
</evidence>
<dbReference type="Gene3D" id="3.40.50.300">
    <property type="entry name" value="P-loop containing nucleotide triphosphate hydrolases"/>
    <property type="match status" value="1"/>
</dbReference>
<proteinExistence type="predicted"/>
<keyword evidence="2" id="KW-1185">Reference proteome</keyword>
<comment type="caution">
    <text evidence="1">The sequence shown here is derived from an EMBL/GenBank/DDBJ whole genome shotgun (WGS) entry which is preliminary data.</text>
</comment>